<evidence type="ECO:0000313" key="2">
    <source>
        <dbReference type="EMBL" id="CEM12590.1"/>
    </source>
</evidence>
<dbReference type="AlphaFoldDB" id="A0A0G4FHQ7"/>
<sequence length="156" mass="17658">MDLGDRKVDGVYVKNLVGNLQNKRVFYKMEENDVEITSLYVLAARTCGSVLRGEELKRLMDGRIMTEAELCTLFAVTFGMAFPNKKGGEGQQGKKDYIIITYNELQKLQQGHPNGAWQFIRLPGERGEPPERKGGQRKKLPETQNSIQTAKPQLQQ</sequence>
<feature type="compositionally biased region" description="Basic and acidic residues" evidence="1">
    <location>
        <begin position="123"/>
        <end position="134"/>
    </location>
</feature>
<dbReference type="EMBL" id="CDMZ01000358">
    <property type="protein sequence ID" value="CEM12590.1"/>
    <property type="molecule type" value="Genomic_DNA"/>
</dbReference>
<gene>
    <name evidence="2" type="ORF">Cvel_16917</name>
</gene>
<organism evidence="2">
    <name type="scientific">Chromera velia CCMP2878</name>
    <dbReference type="NCBI Taxonomy" id="1169474"/>
    <lineage>
        <taxon>Eukaryota</taxon>
        <taxon>Sar</taxon>
        <taxon>Alveolata</taxon>
        <taxon>Colpodellida</taxon>
        <taxon>Chromeraceae</taxon>
        <taxon>Chromera</taxon>
    </lineage>
</organism>
<dbReference type="VEuPathDB" id="CryptoDB:Cvel_16917"/>
<proteinExistence type="predicted"/>
<name>A0A0G4FHQ7_9ALVE</name>
<feature type="region of interest" description="Disordered" evidence="1">
    <location>
        <begin position="120"/>
        <end position="156"/>
    </location>
</feature>
<accession>A0A0G4FHQ7</accession>
<protein>
    <submittedName>
        <fullName evidence="2">Uncharacterized protein</fullName>
    </submittedName>
</protein>
<dbReference type="PhylomeDB" id="A0A0G4FHQ7"/>
<feature type="compositionally biased region" description="Polar residues" evidence="1">
    <location>
        <begin position="142"/>
        <end position="156"/>
    </location>
</feature>
<evidence type="ECO:0000256" key="1">
    <source>
        <dbReference type="SAM" id="MobiDB-lite"/>
    </source>
</evidence>
<reference evidence="2" key="1">
    <citation type="submission" date="2014-11" db="EMBL/GenBank/DDBJ databases">
        <authorList>
            <person name="Otto D Thomas"/>
            <person name="Naeem Raeece"/>
        </authorList>
    </citation>
    <scope>NUCLEOTIDE SEQUENCE</scope>
</reference>